<gene>
    <name evidence="2" type="ORF">D9619_011268</name>
</gene>
<comment type="caution">
    <text evidence="2">The sequence shown here is derived from an EMBL/GenBank/DDBJ whole genome shotgun (WGS) entry which is preliminary data.</text>
</comment>
<protein>
    <submittedName>
        <fullName evidence="2">Uncharacterized protein</fullName>
    </submittedName>
</protein>
<dbReference type="AlphaFoldDB" id="A0A8H5BLM1"/>
<organism evidence="2 3">
    <name type="scientific">Psilocybe cf. subviscida</name>
    <dbReference type="NCBI Taxonomy" id="2480587"/>
    <lineage>
        <taxon>Eukaryota</taxon>
        <taxon>Fungi</taxon>
        <taxon>Dikarya</taxon>
        <taxon>Basidiomycota</taxon>
        <taxon>Agaricomycotina</taxon>
        <taxon>Agaricomycetes</taxon>
        <taxon>Agaricomycetidae</taxon>
        <taxon>Agaricales</taxon>
        <taxon>Agaricineae</taxon>
        <taxon>Strophariaceae</taxon>
        <taxon>Psilocybe</taxon>
    </lineage>
</organism>
<dbReference type="EMBL" id="JAACJJ010000016">
    <property type="protein sequence ID" value="KAF5324397.1"/>
    <property type="molecule type" value="Genomic_DNA"/>
</dbReference>
<accession>A0A8H5BLM1</accession>
<evidence type="ECO:0000256" key="1">
    <source>
        <dbReference type="SAM" id="MobiDB-lite"/>
    </source>
</evidence>
<sequence>MHLAKALKDGPVPGGKHPSPSEMIIHAGDFVGVFSQNGYWIVSVSRGLPLYAMTGNGTNSDVSLLSGSSIGTAADTAG</sequence>
<dbReference type="OrthoDB" id="3041278at2759"/>
<feature type="region of interest" description="Disordered" evidence="1">
    <location>
        <begin position="1"/>
        <end position="20"/>
    </location>
</feature>
<proteinExistence type="predicted"/>
<evidence type="ECO:0000313" key="2">
    <source>
        <dbReference type="EMBL" id="KAF5324397.1"/>
    </source>
</evidence>
<dbReference type="Proteomes" id="UP000567179">
    <property type="component" value="Unassembled WGS sequence"/>
</dbReference>
<name>A0A8H5BLM1_9AGAR</name>
<reference evidence="2 3" key="1">
    <citation type="journal article" date="2020" name="ISME J.">
        <title>Uncovering the hidden diversity of litter-decomposition mechanisms in mushroom-forming fungi.</title>
        <authorList>
            <person name="Floudas D."/>
            <person name="Bentzer J."/>
            <person name="Ahren D."/>
            <person name="Johansson T."/>
            <person name="Persson P."/>
            <person name="Tunlid A."/>
        </authorList>
    </citation>
    <scope>NUCLEOTIDE SEQUENCE [LARGE SCALE GENOMIC DNA]</scope>
    <source>
        <strain evidence="2 3">CBS 101986</strain>
    </source>
</reference>
<evidence type="ECO:0000313" key="3">
    <source>
        <dbReference type="Proteomes" id="UP000567179"/>
    </source>
</evidence>
<keyword evidence="3" id="KW-1185">Reference proteome</keyword>